<keyword evidence="3 5" id="KW-0378">Hydrolase</keyword>
<sequence>MNWTAWRMVSSLAKTKCTGKDYVGSPRPLGQQWLQLFAAKDPEKDLTKLSRDENNRLARFASQQYKSIANTSDPDLTKFRDARGKLITYHGLDRNLPLFVMTVINSVMKQSDKIITYKSTEQHHKFVPLISPDIRDFYHYFEVPGKKHCYGSAGGEPTAIFRQLQSWVENGTVPESSPIDVPVSEDTHKCICAPTRKRHCSIPTSCGNLALEEC</sequence>
<proteinExistence type="inferred from homology"/>
<evidence type="ECO:0000256" key="3">
    <source>
        <dbReference type="ARBA" id="ARBA00022801"/>
    </source>
</evidence>
<dbReference type="GO" id="GO:0052689">
    <property type="term" value="F:carboxylic ester hydrolase activity"/>
    <property type="evidence" value="ECO:0007669"/>
    <property type="project" value="UniProtKB-KW"/>
</dbReference>
<evidence type="ECO:0000256" key="1">
    <source>
        <dbReference type="ARBA" id="ARBA00022487"/>
    </source>
</evidence>
<dbReference type="EMBL" id="PQXM01000601">
    <property type="protein sequence ID" value="TGO71236.1"/>
    <property type="molecule type" value="Genomic_DNA"/>
</dbReference>
<comment type="caution">
    <text evidence="6">The sequence shown here is derived from an EMBL/GenBank/DDBJ whole genome shotgun (WGS) entry which is preliminary data.</text>
</comment>
<gene>
    <name evidence="6" type="ORF">BELL_0603g00030</name>
</gene>
<dbReference type="Proteomes" id="UP000297229">
    <property type="component" value="Unassembled WGS sequence"/>
</dbReference>
<dbReference type="PANTHER" id="PTHR33938:SF13">
    <property type="entry name" value="CARBOXYLIC ESTER HYDROLASE"/>
    <property type="match status" value="1"/>
</dbReference>
<evidence type="ECO:0000256" key="5">
    <source>
        <dbReference type="RuleBase" id="RU361238"/>
    </source>
</evidence>
<protein>
    <recommendedName>
        <fullName evidence="5">Carboxylic ester hydrolase</fullName>
        <ecNumber evidence="5">3.1.1.-</ecNumber>
    </recommendedName>
</protein>
<organism evidence="6 7">
    <name type="scientific">Botrytis elliptica</name>
    <dbReference type="NCBI Taxonomy" id="278938"/>
    <lineage>
        <taxon>Eukaryota</taxon>
        <taxon>Fungi</taxon>
        <taxon>Dikarya</taxon>
        <taxon>Ascomycota</taxon>
        <taxon>Pezizomycotina</taxon>
        <taxon>Leotiomycetes</taxon>
        <taxon>Helotiales</taxon>
        <taxon>Sclerotiniaceae</taxon>
        <taxon>Botrytis</taxon>
    </lineage>
</organism>
<keyword evidence="1" id="KW-0719">Serine esterase</keyword>
<reference evidence="6 7" key="1">
    <citation type="submission" date="2017-12" db="EMBL/GenBank/DDBJ databases">
        <title>Comparative genomics of Botrytis spp.</title>
        <authorList>
            <person name="Valero-Jimenez C.A."/>
            <person name="Tapia P."/>
            <person name="Veloso J."/>
            <person name="Silva-Moreno E."/>
            <person name="Staats M."/>
            <person name="Valdes J.H."/>
            <person name="Van Kan J.A.L."/>
        </authorList>
    </citation>
    <scope>NUCLEOTIDE SEQUENCE [LARGE SCALE GENOMIC DNA]</scope>
    <source>
        <strain evidence="6 7">Be9601</strain>
    </source>
</reference>
<comment type="similarity">
    <text evidence="5">Belongs to the tannase family.</text>
</comment>
<accession>A0A4Z1JCA6</accession>
<keyword evidence="4" id="KW-1015">Disulfide bond</keyword>
<dbReference type="InterPro" id="IPR011118">
    <property type="entry name" value="Tannase/feruloyl_esterase"/>
</dbReference>
<dbReference type="EC" id="3.1.1.-" evidence="5"/>
<dbReference type="Pfam" id="PF07519">
    <property type="entry name" value="Tannase"/>
    <property type="match status" value="1"/>
</dbReference>
<evidence type="ECO:0000256" key="2">
    <source>
        <dbReference type="ARBA" id="ARBA00022729"/>
    </source>
</evidence>
<evidence type="ECO:0000313" key="7">
    <source>
        <dbReference type="Proteomes" id="UP000297229"/>
    </source>
</evidence>
<dbReference type="STRING" id="278938.A0A4Z1JCA6"/>
<keyword evidence="7" id="KW-1185">Reference proteome</keyword>
<name>A0A4Z1JCA6_9HELO</name>
<keyword evidence="2" id="KW-0732">Signal</keyword>
<evidence type="ECO:0000313" key="6">
    <source>
        <dbReference type="EMBL" id="TGO71236.1"/>
    </source>
</evidence>
<evidence type="ECO:0000256" key="4">
    <source>
        <dbReference type="ARBA" id="ARBA00023157"/>
    </source>
</evidence>
<dbReference type="PANTHER" id="PTHR33938">
    <property type="entry name" value="FERULOYL ESTERASE B-RELATED"/>
    <property type="match status" value="1"/>
</dbReference>
<dbReference type="AlphaFoldDB" id="A0A4Z1JCA6"/>